<dbReference type="GO" id="GO:0046872">
    <property type="term" value="F:metal ion binding"/>
    <property type="evidence" value="ECO:0007669"/>
    <property type="project" value="UniProtKB-KW"/>
</dbReference>
<feature type="chain" id="PRO_5015742422" evidence="5">
    <location>
        <begin position="28"/>
        <end position="318"/>
    </location>
</feature>
<dbReference type="AlphaFoldDB" id="A0A2S8SV04"/>
<accession>A0A2S8SV04</accession>
<feature type="binding site" evidence="2">
    <location>
        <position position="115"/>
    </location>
    <ligand>
        <name>Cu cation</name>
        <dbReference type="ChEBI" id="CHEBI:23378"/>
    </ligand>
</feature>
<keyword evidence="2" id="KW-0186">Copper</keyword>
<evidence type="ECO:0000313" key="6">
    <source>
        <dbReference type="EMBL" id="PQV64621.1"/>
    </source>
</evidence>
<comment type="caution">
    <text evidence="6">The sequence shown here is derived from an EMBL/GenBank/DDBJ whole genome shotgun (WGS) entry which is preliminary data.</text>
</comment>
<keyword evidence="3" id="KW-1015">Disulfide bond</keyword>
<comment type="similarity">
    <text evidence="1">Belongs to the SCO1/2 family.</text>
</comment>
<gene>
    <name evidence="6" type="ORF">B1R32_104114</name>
</gene>
<keyword evidence="4" id="KW-0472">Membrane</keyword>
<sequence>MVSLFRRICGSITVALPLLLVSAPVWADDHQGTTPDAVPQGLPNPAEKNGKNIFDYTAPGGGVPKDLDARVRIEQKIDAPLPMNLEFKDESGKKVTLGQYFGRKPVMISMLQLTCDQVCSAQMQAMTASFNELQFSAGKEFEVLTVSIDPREGPLIAQDVKDERLKEYTRPSAKDGWHFLTGDEKNIKSLAKSLGIKYIWDGGSKQFIHPDGIVLATPDGHIARYFMRLNYEPRALRFSVIEASKERVGSVIDQIALSCFHYNPQTGKYSFQVMSFVRVAGLATVIGGLLGIFLTVMMEKRRGRGAKASRRGSQLKKA</sequence>
<keyword evidence="4" id="KW-0812">Transmembrane</keyword>
<feature type="transmembrane region" description="Helical" evidence="4">
    <location>
        <begin position="276"/>
        <end position="297"/>
    </location>
</feature>
<dbReference type="InParanoid" id="A0A2S8SV04"/>
<evidence type="ECO:0000256" key="1">
    <source>
        <dbReference type="ARBA" id="ARBA00010996"/>
    </source>
</evidence>
<dbReference type="InterPro" id="IPR003782">
    <property type="entry name" value="SCO1/SenC"/>
</dbReference>
<feature type="signal peptide" evidence="5">
    <location>
        <begin position="1"/>
        <end position="27"/>
    </location>
</feature>
<dbReference type="Gene3D" id="3.40.30.10">
    <property type="entry name" value="Glutaredoxin"/>
    <property type="match status" value="1"/>
</dbReference>
<feature type="disulfide bond" description="Redox-active" evidence="3">
    <location>
        <begin position="115"/>
        <end position="119"/>
    </location>
</feature>
<dbReference type="Pfam" id="PF02630">
    <property type="entry name" value="SCO1-SenC"/>
    <property type="match status" value="1"/>
</dbReference>
<dbReference type="PANTHER" id="PTHR12151:SF8">
    <property type="entry name" value="THIOREDOXIN DOMAIN-CONTAINING PROTEIN"/>
    <property type="match status" value="1"/>
</dbReference>
<dbReference type="Proteomes" id="UP000237684">
    <property type="component" value="Unassembled WGS sequence"/>
</dbReference>
<dbReference type="RefSeq" id="WP_105483001.1">
    <property type="nucleotide sequence ID" value="NZ_NIGF01000004.1"/>
</dbReference>
<proteinExistence type="inferred from homology"/>
<dbReference type="OrthoDB" id="9786756at2"/>
<feature type="binding site" evidence="2">
    <location>
        <position position="209"/>
    </location>
    <ligand>
        <name>Cu cation</name>
        <dbReference type="ChEBI" id="CHEBI:23378"/>
    </ligand>
</feature>
<dbReference type="EMBL" id="NIGF01000004">
    <property type="protein sequence ID" value="PQV64621.1"/>
    <property type="molecule type" value="Genomic_DNA"/>
</dbReference>
<dbReference type="CDD" id="cd02968">
    <property type="entry name" value="SCO"/>
    <property type="match status" value="1"/>
</dbReference>
<name>A0A2S8SV04_9BACT</name>
<evidence type="ECO:0000256" key="5">
    <source>
        <dbReference type="SAM" id="SignalP"/>
    </source>
</evidence>
<evidence type="ECO:0000313" key="7">
    <source>
        <dbReference type="Proteomes" id="UP000237684"/>
    </source>
</evidence>
<keyword evidence="2" id="KW-0479">Metal-binding</keyword>
<keyword evidence="7" id="KW-1185">Reference proteome</keyword>
<reference evidence="6 7" key="1">
    <citation type="journal article" date="2018" name="Syst. Appl. Microbiol.">
        <title>Abditibacterium utsteinense sp. nov., the first cultivated member of candidate phylum FBP, isolated from ice-free Antarctic soil samples.</title>
        <authorList>
            <person name="Tahon G."/>
            <person name="Tytgat B."/>
            <person name="Lebbe L."/>
            <person name="Carlier A."/>
            <person name="Willems A."/>
        </authorList>
    </citation>
    <scope>NUCLEOTIDE SEQUENCE [LARGE SCALE GENOMIC DNA]</scope>
    <source>
        <strain evidence="6 7">LMG 29911</strain>
    </source>
</reference>
<keyword evidence="4" id="KW-1133">Transmembrane helix</keyword>
<evidence type="ECO:0000256" key="4">
    <source>
        <dbReference type="SAM" id="Phobius"/>
    </source>
</evidence>
<dbReference type="SUPFAM" id="SSF52833">
    <property type="entry name" value="Thioredoxin-like"/>
    <property type="match status" value="1"/>
</dbReference>
<evidence type="ECO:0000256" key="3">
    <source>
        <dbReference type="PIRSR" id="PIRSR603782-2"/>
    </source>
</evidence>
<feature type="binding site" evidence="2">
    <location>
        <position position="119"/>
    </location>
    <ligand>
        <name>Cu cation</name>
        <dbReference type="ChEBI" id="CHEBI:23378"/>
    </ligand>
</feature>
<protein>
    <submittedName>
        <fullName evidence="6">Protein SCO1/2</fullName>
    </submittedName>
</protein>
<keyword evidence="5" id="KW-0732">Signal</keyword>
<evidence type="ECO:0000256" key="2">
    <source>
        <dbReference type="PIRSR" id="PIRSR603782-1"/>
    </source>
</evidence>
<dbReference type="PANTHER" id="PTHR12151">
    <property type="entry name" value="ELECTRON TRANSPORT PROTIN SCO1/SENC FAMILY MEMBER"/>
    <property type="match status" value="1"/>
</dbReference>
<organism evidence="6 7">
    <name type="scientific">Abditibacterium utsteinense</name>
    <dbReference type="NCBI Taxonomy" id="1960156"/>
    <lineage>
        <taxon>Bacteria</taxon>
        <taxon>Pseudomonadati</taxon>
        <taxon>Abditibacteriota</taxon>
        <taxon>Abditibacteriia</taxon>
        <taxon>Abditibacteriales</taxon>
        <taxon>Abditibacteriaceae</taxon>
        <taxon>Abditibacterium</taxon>
    </lineage>
</organism>
<dbReference type="InterPro" id="IPR036249">
    <property type="entry name" value="Thioredoxin-like_sf"/>
</dbReference>